<reference evidence="3" key="1">
    <citation type="journal article" date="2020" name="mSystems">
        <title>Genome- and Community-Level Interaction Insights into Carbon Utilization and Element Cycling Functions of Hydrothermarchaeota in Hydrothermal Sediment.</title>
        <authorList>
            <person name="Zhou Z."/>
            <person name="Liu Y."/>
            <person name="Xu W."/>
            <person name="Pan J."/>
            <person name="Luo Z.H."/>
            <person name="Li M."/>
        </authorList>
    </citation>
    <scope>NUCLEOTIDE SEQUENCE [LARGE SCALE GENOMIC DNA]</scope>
    <source>
        <strain evidence="3">SpSt-102</strain>
    </source>
</reference>
<dbReference type="GO" id="GO:0005886">
    <property type="term" value="C:plasma membrane"/>
    <property type="evidence" value="ECO:0007669"/>
    <property type="project" value="UniProtKB-SubCell"/>
</dbReference>
<evidence type="ECO:0000313" key="3">
    <source>
        <dbReference type="EMBL" id="HHS02776.1"/>
    </source>
</evidence>
<feature type="coiled-coil region" evidence="1">
    <location>
        <begin position="14"/>
        <end position="41"/>
    </location>
</feature>
<dbReference type="EMBL" id="DRUZ01000114">
    <property type="protein sequence ID" value="HHS02776.1"/>
    <property type="molecule type" value="Genomic_DNA"/>
</dbReference>
<evidence type="ECO:0000256" key="2">
    <source>
        <dbReference type="SAM" id="Phobius"/>
    </source>
</evidence>
<dbReference type="InterPro" id="IPR007060">
    <property type="entry name" value="FtsL/DivIC"/>
</dbReference>
<name>A0A7C5Z5M1_9FIRM</name>
<gene>
    <name evidence="3" type="ORF">ENL71_09955</name>
</gene>
<dbReference type="Pfam" id="PF04977">
    <property type="entry name" value="DivIC"/>
    <property type="match status" value="1"/>
</dbReference>
<dbReference type="AlphaFoldDB" id="A0A7C5Z5M1"/>
<keyword evidence="2" id="KW-0812">Transmembrane</keyword>
<comment type="caution">
    <text evidence="3">The sequence shown here is derived from an EMBL/GenBank/DDBJ whole genome shotgun (WGS) entry which is preliminary data.</text>
</comment>
<evidence type="ECO:0000256" key="1">
    <source>
        <dbReference type="SAM" id="Coils"/>
    </source>
</evidence>
<keyword evidence="2" id="KW-1133">Transmembrane helix</keyword>
<sequence>MPRTGSAIYSEEYGEGYQAEREEIEQEIARKNQIRKQILKQKKVEKVRFLRNVLFVCIFCSMSIIIMCGYVNITIERAKLAQLQNELKLQTDINKQLKLEIDGKLTLSEIEKIAQQKYSMTYPDFSQVVYVTVPSTEEKNQKIAEEEKSNYNNKVSLIINFIKKIF</sequence>
<organism evidence="3">
    <name type="scientific">Caldicellulosiruptor owensensis</name>
    <dbReference type="NCBI Taxonomy" id="55205"/>
    <lineage>
        <taxon>Bacteria</taxon>
        <taxon>Bacillati</taxon>
        <taxon>Bacillota</taxon>
        <taxon>Bacillota incertae sedis</taxon>
        <taxon>Caldicellulosiruptorales</taxon>
        <taxon>Caldicellulosiruptoraceae</taxon>
        <taxon>Caldicellulosiruptor</taxon>
    </lineage>
</organism>
<protein>
    <submittedName>
        <fullName evidence="3">Septation ring formation regulator EzrA</fullName>
    </submittedName>
</protein>
<feature type="transmembrane region" description="Helical" evidence="2">
    <location>
        <begin position="49"/>
        <end position="73"/>
    </location>
</feature>
<keyword evidence="1" id="KW-0175">Coiled coil</keyword>
<dbReference type="GO" id="GO:0051301">
    <property type="term" value="P:cell division"/>
    <property type="evidence" value="ECO:0007669"/>
    <property type="project" value="UniProtKB-KW"/>
</dbReference>
<accession>A0A7C5Z5M1</accession>
<keyword evidence="2" id="KW-0472">Membrane</keyword>
<proteinExistence type="predicted"/>